<protein>
    <submittedName>
        <fullName evidence="10">Magnesium transporter</fullName>
    </submittedName>
</protein>
<dbReference type="Gene3D" id="1.10.357.20">
    <property type="entry name" value="SLC41 divalent cation transporters, integral membrane domain"/>
    <property type="match status" value="1"/>
</dbReference>
<evidence type="ECO:0000256" key="5">
    <source>
        <dbReference type="ARBA" id="ARBA00022842"/>
    </source>
</evidence>
<name>A0A1H9RZ83_9ACTN</name>
<dbReference type="SUPFAM" id="SSF161093">
    <property type="entry name" value="MgtE membrane domain-like"/>
    <property type="match status" value="1"/>
</dbReference>
<evidence type="ECO:0000256" key="7">
    <source>
        <dbReference type="ARBA" id="ARBA00023136"/>
    </source>
</evidence>
<keyword evidence="7 8" id="KW-0472">Membrane</keyword>
<dbReference type="InterPro" id="IPR006667">
    <property type="entry name" value="SLC41_membr_dom"/>
</dbReference>
<evidence type="ECO:0000256" key="2">
    <source>
        <dbReference type="ARBA" id="ARBA00009749"/>
    </source>
</evidence>
<evidence type="ECO:0000256" key="6">
    <source>
        <dbReference type="ARBA" id="ARBA00022989"/>
    </source>
</evidence>
<dbReference type="Pfam" id="PF01769">
    <property type="entry name" value="MgtE"/>
    <property type="match status" value="1"/>
</dbReference>
<evidence type="ECO:0000256" key="3">
    <source>
        <dbReference type="ARBA" id="ARBA00022448"/>
    </source>
</evidence>
<dbReference type="GO" id="GO:0016020">
    <property type="term" value="C:membrane"/>
    <property type="evidence" value="ECO:0007669"/>
    <property type="project" value="UniProtKB-SubCell"/>
</dbReference>
<reference evidence="10 11" key="1">
    <citation type="submission" date="2016-10" db="EMBL/GenBank/DDBJ databases">
        <authorList>
            <person name="de Groot N.N."/>
        </authorList>
    </citation>
    <scope>NUCLEOTIDE SEQUENCE [LARGE SCALE GENOMIC DNA]</scope>
    <source>
        <strain evidence="10 11">DSM 16859</strain>
    </source>
</reference>
<accession>A0A1H9RZ83</accession>
<evidence type="ECO:0000313" key="11">
    <source>
        <dbReference type="Proteomes" id="UP000198815"/>
    </source>
</evidence>
<evidence type="ECO:0000259" key="9">
    <source>
        <dbReference type="Pfam" id="PF01769"/>
    </source>
</evidence>
<keyword evidence="4 8" id="KW-0812">Transmembrane</keyword>
<feature type="domain" description="SLC41A/MgtE integral membrane" evidence="9">
    <location>
        <begin position="1"/>
        <end position="35"/>
    </location>
</feature>
<dbReference type="STRING" id="64702.SAMN05443377_11057"/>
<proteinExistence type="inferred from homology"/>
<dbReference type="InterPro" id="IPR036739">
    <property type="entry name" value="SLC41_membr_dom_sf"/>
</dbReference>
<keyword evidence="3" id="KW-0813">Transport</keyword>
<dbReference type="PANTHER" id="PTHR41394:SF8">
    <property type="entry name" value="MAGNESIUM TRANSPORTER MGTE"/>
    <property type="match status" value="1"/>
</dbReference>
<evidence type="ECO:0000256" key="4">
    <source>
        <dbReference type="ARBA" id="ARBA00022692"/>
    </source>
</evidence>
<evidence type="ECO:0000313" key="10">
    <source>
        <dbReference type="EMBL" id="SER77994.1"/>
    </source>
</evidence>
<feature type="transmembrane region" description="Helical" evidence="8">
    <location>
        <begin position="20"/>
        <end position="40"/>
    </location>
</feature>
<dbReference type="PANTHER" id="PTHR41394">
    <property type="entry name" value="MAGNESIUM TRANSPORTER MGTE"/>
    <property type="match status" value="1"/>
</dbReference>
<evidence type="ECO:0000256" key="1">
    <source>
        <dbReference type="ARBA" id="ARBA00004141"/>
    </source>
</evidence>
<evidence type="ECO:0000256" key="8">
    <source>
        <dbReference type="SAM" id="Phobius"/>
    </source>
</evidence>
<comment type="similarity">
    <text evidence="2">Belongs to the SLC41A transporter family.</text>
</comment>
<comment type="subcellular location">
    <subcellularLocation>
        <location evidence="1">Membrane</location>
        <topology evidence="1">Multi-pass membrane protein</topology>
    </subcellularLocation>
</comment>
<sequence>MPLIAKSIGVDPAVFSTPFIATFCDATGLLVYFTIATRVLGL</sequence>
<dbReference type="GO" id="GO:0008324">
    <property type="term" value="F:monoatomic cation transmembrane transporter activity"/>
    <property type="evidence" value="ECO:0007669"/>
    <property type="project" value="InterPro"/>
</dbReference>
<gene>
    <name evidence="10" type="ORF">SAMN05443377_11057</name>
</gene>
<dbReference type="Proteomes" id="UP000198815">
    <property type="component" value="Unassembled WGS sequence"/>
</dbReference>
<dbReference type="AlphaFoldDB" id="A0A1H9RZ83"/>
<dbReference type="EMBL" id="FOGZ01000010">
    <property type="protein sequence ID" value="SER77994.1"/>
    <property type="molecule type" value="Genomic_DNA"/>
</dbReference>
<organism evidence="10 11">
    <name type="scientific">Propionibacterium cyclohexanicum</name>
    <dbReference type="NCBI Taxonomy" id="64702"/>
    <lineage>
        <taxon>Bacteria</taxon>
        <taxon>Bacillati</taxon>
        <taxon>Actinomycetota</taxon>
        <taxon>Actinomycetes</taxon>
        <taxon>Propionibacteriales</taxon>
        <taxon>Propionibacteriaceae</taxon>
        <taxon>Propionibacterium</taxon>
    </lineage>
</organism>
<keyword evidence="5" id="KW-0460">Magnesium</keyword>
<keyword evidence="6 8" id="KW-1133">Transmembrane helix</keyword>
<keyword evidence="11" id="KW-1185">Reference proteome</keyword>